<evidence type="ECO:0000256" key="1">
    <source>
        <dbReference type="SAM" id="MobiDB-lite"/>
    </source>
</evidence>
<feature type="region of interest" description="Disordered" evidence="1">
    <location>
        <begin position="1"/>
        <end position="82"/>
    </location>
</feature>
<evidence type="ECO:0000313" key="2">
    <source>
        <dbReference type="EMBL" id="RPA77372.1"/>
    </source>
</evidence>
<accession>A0A3N4HU75</accession>
<reference evidence="2 3" key="1">
    <citation type="journal article" date="2018" name="Nat. Ecol. Evol.">
        <title>Pezizomycetes genomes reveal the molecular basis of ectomycorrhizal truffle lifestyle.</title>
        <authorList>
            <person name="Murat C."/>
            <person name="Payen T."/>
            <person name="Noel B."/>
            <person name="Kuo A."/>
            <person name="Morin E."/>
            <person name="Chen J."/>
            <person name="Kohler A."/>
            <person name="Krizsan K."/>
            <person name="Balestrini R."/>
            <person name="Da Silva C."/>
            <person name="Montanini B."/>
            <person name="Hainaut M."/>
            <person name="Levati E."/>
            <person name="Barry K.W."/>
            <person name="Belfiori B."/>
            <person name="Cichocki N."/>
            <person name="Clum A."/>
            <person name="Dockter R.B."/>
            <person name="Fauchery L."/>
            <person name="Guy J."/>
            <person name="Iotti M."/>
            <person name="Le Tacon F."/>
            <person name="Lindquist E.A."/>
            <person name="Lipzen A."/>
            <person name="Malagnac F."/>
            <person name="Mello A."/>
            <person name="Molinier V."/>
            <person name="Miyauchi S."/>
            <person name="Poulain J."/>
            <person name="Riccioni C."/>
            <person name="Rubini A."/>
            <person name="Sitrit Y."/>
            <person name="Splivallo R."/>
            <person name="Traeger S."/>
            <person name="Wang M."/>
            <person name="Zifcakova L."/>
            <person name="Wipf D."/>
            <person name="Zambonelli A."/>
            <person name="Paolocci F."/>
            <person name="Nowrousian M."/>
            <person name="Ottonello S."/>
            <person name="Baldrian P."/>
            <person name="Spatafora J.W."/>
            <person name="Henrissat B."/>
            <person name="Nagy L.G."/>
            <person name="Aury J.M."/>
            <person name="Wincker P."/>
            <person name="Grigoriev I.V."/>
            <person name="Bonfante P."/>
            <person name="Martin F.M."/>
        </authorList>
    </citation>
    <scope>NUCLEOTIDE SEQUENCE [LARGE SCALE GENOMIC DNA]</scope>
    <source>
        <strain evidence="2 3">RN42</strain>
    </source>
</reference>
<organism evidence="2 3">
    <name type="scientific">Ascobolus immersus RN42</name>
    <dbReference type="NCBI Taxonomy" id="1160509"/>
    <lineage>
        <taxon>Eukaryota</taxon>
        <taxon>Fungi</taxon>
        <taxon>Dikarya</taxon>
        <taxon>Ascomycota</taxon>
        <taxon>Pezizomycotina</taxon>
        <taxon>Pezizomycetes</taxon>
        <taxon>Pezizales</taxon>
        <taxon>Ascobolaceae</taxon>
        <taxon>Ascobolus</taxon>
    </lineage>
</organism>
<dbReference type="EMBL" id="ML119727">
    <property type="protein sequence ID" value="RPA77372.1"/>
    <property type="molecule type" value="Genomic_DNA"/>
</dbReference>
<gene>
    <name evidence="2" type="ORF">BJ508DRAFT_330226</name>
</gene>
<proteinExistence type="predicted"/>
<feature type="compositionally biased region" description="Basic and acidic residues" evidence="1">
    <location>
        <begin position="1"/>
        <end position="25"/>
    </location>
</feature>
<dbReference type="AlphaFoldDB" id="A0A3N4HU75"/>
<dbReference type="OrthoDB" id="4346651at2759"/>
<feature type="compositionally biased region" description="Low complexity" evidence="1">
    <location>
        <begin position="71"/>
        <end position="82"/>
    </location>
</feature>
<keyword evidence="3" id="KW-1185">Reference proteome</keyword>
<evidence type="ECO:0000313" key="3">
    <source>
        <dbReference type="Proteomes" id="UP000275078"/>
    </source>
</evidence>
<feature type="compositionally biased region" description="Basic and acidic residues" evidence="1">
    <location>
        <begin position="45"/>
        <end position="60"/>
    </location>
</feature>
<sequence length="400" mass="44769">MPKKAESKSRAANERETETKMEAAGRMEGASTKKAVGKKNLASTKKTDDKEAANKKEAKPKTAPKTKAMTKPKQPVAKSASLLDSKSAYEQLLDHLAAMPDGPEKVEFAGIVEDIGKCHAADKARRPSPPTEPIPSDINKRRIQYLQTRLKEHPSMNPKERLNIRAVISAYEQGVLDLYKRQPGEQAVFWGGRLRKNWSILGLAFLNEPVSWQKEEPDGQMWVEEGVLGDHSQKVVNHFSLVRGVEFKTYSYFRLEIASWIPGNPPLYFWILNDSGSTVASIYKDDLHDLNIIETAYALAHPYPHWRGTMTIREASTTKEEEIIGLTCRVINHETQEPVTAWNMLNFIAHLDSDSTDKGNDRLSHPGMLHSLFLGMGPRQFTPVLSKTKTGMVEGVAGRL</sequence>
<protein>
    <submittedName>
        <fullName evidence="2">Uncharacterized protein</fullName>
    </submittedName>
</protein>
<name>A0A3N4HU75_ASCIM</name>
<dbReference type="Proteomes" id="UP000275078">
    <property type="component" value="Unassembled WGS sequence"/>
</dbReference>